<feature type="compositionally biased region" description="Gly residues" evidence="1">
    <location>
        <begin position="603"/>
        <end position="612"/>
    </location>
</feature>
<dbReference type="InterPro" id="IPR052901">
    <property type="entry name" value="Bact_TGase-like"/>
</dbReference>
<dbReference type="Gene3D" id="3.10.620.30">
    <property type="match status" value="1"/>
</dbReference>
<keyword evidence="2" id="KW-0812">Transmembrane</keyword>
<evidence type="ECO:0000259" key="3">
    <source>
        <dbReference type="SMART" id="SM00460"/>
    </source>
</evidence>
<feature type="compositionally biased region" description="Gly residues" evidence="1">
    <location>
        <begin position="621"/>
        <end position="633"/>
    </location>
</feature>
<feature type="domain" description="Transglutaminase-like" evidence="3">
    <location>
        <begin position="456"/>
        <end position="526"/>
    </location>
</feature>
<feature type="transmembrane region" description="Helical" evidence="2">
    <location>
        <begin position="105"/>
        <end position="126"/>
    </location>
</feature>
<dbReference type="Pfam" id="PF13559">
    <property type="entry name" value="DUF4129"/>
    <property type="match status" value="1"/>
</dbReference>
<dbReference type="RefSeq" id="WP_276280544.1">
    <property type="nucleotide sequence ID" value="NZ_CP119809.1"/>
</dbReference>
<dbReference type="Proteomes" id="UP001596407">
    <property type="component" value="Unassembled WGS sequence"/>
</dbReference>
<dbReference type="Pfam" id="PF01841">
    <property type="entry name" value="Transglut_core"/>
    <property type="match status" value="1"/>
</dbReference>
<evidence type="ECO:0000313" key="5">
    <source>
        <dbReference type="Proteomes" id="UP001596407"/>
    </source>
</evidence>
<feature type="compositionally biased region" description="Polar residues" evidence="1">
    <location>
        <begin position="532"/>
        <end position="548"/>
    </location>
</feature>
<feature type="compositionally biased region" description="Polar residues" evidence="1">
    <location>
        <begin position="579"/>
        <end position="591"/>
    </location>
</feature>
<sequence length="767" mass="81491">MSADAASGGPSGVGRELDLGDVAVSYHWLAVGSLAVLMATYLNVLYHVTDIVGGTTTLVALVSATLLAGAATARRLRPVQAGALAVALLALGLVAYYLAVPSAYLVAVSLGKVVADNVALLTGLSVLRMTEVGAWALGVAPAMVFAPWYLVFRRRYALAVGAAGAAFGFFVLTGDLGNFATLVGMLAATATLGFGTLARRGGTAAQVDTLAVVLVAMILLASTASVVPGGGASPILPGGGAGTPTVEQAFVTSGDRVSIVGSIRLSPKVRFSVESNEPQYWRVAAYDRYDGNGWIRTGEGGAYRSRSAPPGRSKVVKQTVEVEVKRMGAMPAAWKPTRLQSGDRDNTRRTSLGAFEPVGALREGESYTVVSRVPDPTTRQLRTAGTDYPERVESRYLQLPGSSADRIRTRTNRIVRSADARTPYAKAKAIEGWLEGNKSYSLDVSRPEGNIAESFIFDMQSGYCTYYATSMVTMLRSQGVPARFVVGYTPGQRVDRDQWVVRGLDSHAWVEVYFPEVGWVKFDPTPGGPRQQVENSQVQQARQGNVSGVDTDESEEGTWTTTATETTTAGPEGNATTTPEGNATTVPTTAGQGLGDRQPINPGGDGFDGTVGGFTTTENGTLGGDSGDESGGLPVGVPSREQAVLGALVAVGLLAAARRTGLLGRFRRAAWLRWQPRRNPETDVERAFERLEHLLGSEYRERRPGETPREYFAALAATDDLDDRAERVGAIYERVRYAGAVEDGLADEAVSLVDELVRERRGLLGRR</sequence>
<feature type="transmembrane region" description="Helical" evidence="2">
    <location>
        <begin position="156"/>
        <end position="173"/>
    </location>
</feature>
<dbReference type="EMBL" id="JBHSZH010000005">
    <property type="protein sequence ID" value="MFC7081540.1"/>
    <property type="molecule type" value="Genomic_DNA"/>
</dbReference>
<name>A0ABD5WRS5_9EURY</name>
<dbReference type="InterPro" id="IPR038765">
    <property type="entry name" value="Papain-like_cys_pep_sf"/>
</dbReference>
<feature type="transmembrane region" description="Helical" evidence="2">
    <location>
        <begin position="179"/>
        <end position="198"/>
    </location>
</feature>
<feature type="transmembrane region" description="Helical" evidence="2">
    <location>
        <begin position="210"/>
        <end position="227"/>
    </location>
</feature>
<proteinExistence type="predicted"/>
<keyword evidence="5" id="KW-1185">Reference proteome</keyword>
<feature type="transmembrane region" description="Helical" evidence="2">
    <location>
        <begin position="132"/>
        <end position="151"/>
    </location>
</feature>
<feature type="region of interest" description="Disordered" evidence="1">
    <location>
        <begin position="525"/>
        <end position="633"/>
    </location>
</feature>
<dbReference type="PANTHER" id="PTHR42736:SF1">
    <property type="entry name" value="PROTEIN-GLUTAMINE GAMMA-GLUTAMYLTRANSFERASE"/>
    <property type="match status" value="1"/>
</dbReference>
<gene>
    <name evidence="4" type="ORF">ACFQJ6_16895</name>
</gene>
<feature type="transmembrane region" description="Helical" evidence="2">
    <location>
        <begin position="26"/>
        <end position="44"/>
    </location>
</feature>
<feature type="transmembrane region" description="Helical" evidence="2">
    <location>
        <begin position="51"/>
        <end position="73"/>
    </location>
</feature>
<dbReference type="InterPro" id="IPR002931">
    <property type="entry name" value="Transglutaminase-like"/>
</dbReference>
<dbReference type="SUPFAM" id="SSF54001">
    <property type="entry name" value="Cysteine proteinases"/>
    <property type="match status" value="1"/>
</dbReference>
<accession>A0ABD5WRS5</accession>
<evidence type="ECO:0000313" key="4">
    <source>
        <dbReference type="EMBL" id="MFC7081540.1"/>
    </source>
</evidence>
<dbReference type="PANTHER" id="PTHR42736">
    <property type="entry name" value="PROTEIN-GLUTAMINE GAMMA-GLUTAMYLTRANSFERASE"/>
    <property type="match status" value="1"/>
</dbReference>
<feature type="compositionally biased region" description="Low complexity" evidence="1">
    <location>
        <begin position="557"/>
        <end position="578"/>
    </location>
</feature>
<dbReference type="AlphaFoldDB" id="A0ABD5WRS5"/>
<keyword evidence="2" id="KW-0472">Membrane</keyword>
<feature type="transmembrane region" description="Helical" evidence="2">
    <location>
        <begin position="79"/>
        <end position="98"/>
    </location>
</feature>
<dbReference type="InterPro" id="IPR025403">
    <property type="entry name" value="TgpA-like_C"/>
</dbReference>
<keyword evidence="2" id="KW-1133">Transmembrane helix</keyword>
<organism evidence="4 5">
    <name type="scientific">Halorussus caseinilyticus</name>
    <dbReference type="NCBI Taxonomy" id="3034025"/>
    <lineage>
        <taxon>Archaea</taxon>
        <taxon>Methanobacteriati</taxon>
        <taxon>Methanobacteriota</taxon>
        <taxon>Stenosarchaea group</taxon>
        <taxon>Halobacteria</taxon>
        <taxon>Halobacteriales</taxon>
        <taxon>Haladaptataceae</taxon>
        <taxon>Halorussus</taxon>
    </lineage>
</organism>
<dbReference type="Pfam" id="PF11992">
    <property type="entry name" value="TgpA_N"/>
    <property type="match status" value="1"/>
</dbReference>
<reference evidence="4 5" key="1">
    <citation type="journal article" date="2019" name="Int. J. Syst. Evol. Microbiol.">
        <title>The Global Catalogue of Microorganisms (GCM) 10K type strain sequencing project: providing services to taxonomists for standard genome sequencing and annotation.</title>
        <authorList>
            <consortium name="The Broad Institute Genomics Platform"/>
            <consortium name="The Broad Institute Genome Sequencing Center for Infectious Disease"/>
            <person name="Wu L."/>
            <person name="Ma J."/>
        </authorList>
    </citation>
    <scope>NUCLEOTIDE SEQUENCE [LARGE SCALE GENOMIC DNA]</scope>
    <source>
        <strain evidence="4 5">DT72</strain>
    </source>
</reference>
<evidence type="ECO:0000256" key="2">
    <source>
        <dbReference type="SAM" id="Phobius"/>
    </source>
</evidence>
<protein>
    <submittedName>
        <fullName evidence="4">DUF3488 and DUF4129 domain-containing transglutaminase family protein</fullName>
    </submittedName>
</protein>
<evidence type="ECO:0000256" key="1">
    <source>
        <dbReference type="SAM" id="MobiDB-lite"/>
    </source>
</evidence>
<dbReference type="GeneID" id="79301697"/>
<dbReference type="SMART" id="SM00460">
    <property type="entry name" value="TGc"/>
    <property type="match status" value="1"/>
</dbReference>
<comment type="caution">
    <text evidence="4">The sequence shown here is derived from an EMBL/GenBank/DDBJ whole genome shotgun (WGS) entry which is preliminary data.</text>
</comment>
<dbReference type="InterPro" id="IPR021878">
    <property type="entry name" value="TgpA_N"/>
</dbReference>